<evidence type="ECO:0000259" key="8">
    <source>
        <dbReference type="Pfam" id="PF04613"/>
    </source>
</evidence>
<comment type="pathway">
    <text evidence="7">Bacterial outer membrane biogenesis; LPS lipid A biosynthesis.</text>
</comment>
<dbReference type="InterPro" id="IPR056729">
    <property type="entry name" value="GMPPB_C"/>
</dbReference>
<accession>A0A7X0LLB4</accession>
<comment type="subunit">
    <text evidence="7">Homotrimer.</text>
</comment>
<gene>
    <name evidence="7" type="primary">lpxD</name>
    <name evidence="10" type="ORF">HNQ40_001619</name>
</gene>
<sequence>MTEYTPQTVAELLEGRLVGDPDLAITGLAEISTAKPGDLTFVGESGYAPRWGTSQASVAIVTEGIELEPGEGRALVFVENADLAMARVLDAIAPEPAKPEPGIHATAVVHDTAELGEDVTVGAYCVIGPGVKVGARTVLHNHVTLLDDVRLGEDCVMWPNVVIRERCKVGSRCIFEPGCIIGADGFGYRPDMTGERPRIVKIPHLGNVEIGDEVELGACVTIDRGKFDATTIGQGTKIDNKVQIGHNCKIGQMVVMSGCSAVAGSVKIGDGTLVGGAVIFRDHVTVGRGCKIAGGAGISGDIPDGEEWLGYNASNAKEAIRELMAIKKLPKLLKDFKALKQRVDRSEVSD</sequence>
<proteinExistence type="inferred from homology"/>
<dbReference type="EMBL" id="JACHGY010000001">
    <property type="protein sequence ID" value="MBB6429813.1"/>
    <property type="molecule type" value="Genomic_DNA"/>
</dbReference>
<name>A0A7X0LLB4_9BACT</name>
<reference evidence="10 11" key="1">
    <citation type="submission" date="2020-08" db="EMBL/GenBank/DDBJ databases">
        <title>Genomic Encyclopedia of Type Strains, Phase IV (KMG-IV): sequencing the most valuable type-strain genomes for metagenomic binning, comparative biology and taxonomic classification.</title>
        <authorList>
            <person name="Goeker M."/>
        </authorList>
    </citation>
    <scope>NUCLEOTIDE SEQUENCE [LARGE SCALE GENOMIC DNA]</scope>
    <source>
        <strain evidence="10 11">DSM 103725</strain>
    </source>
</reference>
<dbReference type="NCBIfam" id="TIGR01853">
    <property type="entry name" value="lipid_A_lpxD"/>
    <property type="match status" value="1"/>
</dbReference>
<dbReference type="PANTHER" id="PTHR43378:SF2">
    <property type="entry name" value="UDP-3-O-ACYLGLUCOSAMINE N-ACYLTRANSFERASE 1, MITOCHONDRIAL-RELATED"/>
    <property type="match status" value="1"/>
</dbReference>
<evidence type="ECO:0000256" key="7">
    <source>
        <dbReference type="HAMAP-Rule" id="MF_00523"/>
    </source>
</evidence>
<keyword evidence="11" id="KW-1185">Reference proteome</keyword>
<organism evidence="10 11">
    <name type="scientific">Algisphaera agarilytica</name>
    <dbReference type="NCBI Taxonomy" id="1385975"/>
    <lineage>
        <taxon>Bacteria</taxon>
        <taxon>Pseudomonadati</taxon>
        <taxon>Planctomycetota</taxon>
        <taxon>Phycisphaerae</taxon>
        <taxon>Phycisphaerales</taxon>
        <taxon>Phycisphaeraceae</taxon>
        <taxon>Algisphaera</taxon>
    </lineage>
</organism>
<keyword evidence="3 7" id="KW-0808">Transferase</keyword>
<protein>
    <recommendedName>
        <fullName evidence="7">UDP-3-O-acylglucosamine N-acyltransferase</fullName>
        <ecNumber evidence="7">2.3.1.191</ecNumber>
    </recommendedName>
</protein>
<dbReference type="InterPro" id="IPR018357">
    <property type="entry name" value="Hexapep_transf_CS"/>
</dbReference>
<dbReference type="PANTHER" id="PTHR43378">
    <property type="entry name" value="UDP-3-O-ACYLGLUCOSAMINE N-ACYLTRANSFERASE"/>
    <property type="match status" value="1"/>
</dbReference>
<comment type="catalytic activity">
    <reaction evidence="7">
        <text>a UDP-3-O-[(3R)-3-hydroxyacyl]-alpha-D-glucosamine + a (3R)-hydroxyacyl-[ACP] = a UDP-2-N,3-O-bis[(3R)-3-hydroxyacyl]-alpha-D-glucosamine + holo-[ACP] + H(+)</text>
        <dbReference type="Rhea" id="RHEA:53836"/>
        <dbReference type="Rhea" id="RHEA-COMP:9685"/>
        <dbReference type="Rhea" id="RHEA-COMP:9945"/>
        <dbReference type="ChEBI" id="CHEBI:15378"/>
        <dbReference type="ChEBI" id="CHEBI:64479"/>
        <dbReference type="ChEBI" id="CHEBI:78827"/>
        <dbReference type="ChEBI" id="CHEBI:137740"/>
        <dbReference type="ChEBI" id="CHEBI:137748"/>
        <dbReference type="EC" id="2.3.1.191"/>
    </reaction>
</comment>
<dbReference type="Pfam" id="PF25087">
    <property type="entry name" value="GMPPB_C"/>
    <property type="match status" value="1"/>
</dbReference>
<keyword evidence="4 7" id="KW-0677">Repeat</keyword>
<dbReference type="Proteomes" id="UP000541810">
    <property type="component" value="Unassembled WGS sequence"/>
</dbReference>
<dbReference type="GO" id="GO:0016410">
    <property type="term" value="F:N-acyltransferase activity"/>
    <property type="evidence" value="ECO:0007669"/>
    <property type="project" value="InterPro"/>
</dbReference>
<evidence type="ECO:0000259" key="9">
    <source>
        <dbReference type="Pfam" id="PF25087"/>
    </source>
</evidence>
<dbReference type="InterPro" id="IPR011004">
    <property type="entry name" value="Trimer_LpxA-like_sf"/>
</dbReference>
<comment type="caution">
    <text evidence="10">The sequence shown here is derived from an EMBL/GenBank/DDBJ whole genome shotgun (WGS) entry which is preliminary data.</text>
</comment>
<keyword evidence="5 7" id="KW-0443">Lipid metabolism</keyword>
<dbReference type="GO" id="GO:0016020">
    <property type="term" value="C:membrane"/>
    <property type="evidence" value="ECO:0007669"/>
    <property type="project" value="GOC"/>
</dbReference>
<dbReference type="Gene3D" id="2.160.10.10">
    <property type="entry name" value="Hexapeptide repeat proteins"/>
    <property type="match status" value="1"/>
</dbReference>
<dbReference type="PROSITE" id="PS00101">
    <property type="entry name" value="HEXAPEP_TRANSFERASES"/>
    <property type="match status" value="1"/>
</dbReference>
<dbReference type="Pfam" id="PF04613">
    <property type="entry name" value="LpxD"/>
    <property type="match status" value="1"/>
</dbReference>
<dbReference type="AlphaFoldDB" id="A0A7X0LLB4"/>
<dbReference type="HAMAP" id="MF_00523">
    <property type="entry name" value="LpxD"/>
    <property type="match status" value="1"/>
</dbReference>
<feature type="domain" description="UDP-3-O-[3-hydroxymyristoyl] glucosamine N-acyltransferase non-repeat region" evidence="8">
    <location>
        <begin position="22"/>
        <end position="90"/>
    </location>
</feature>
<dbReference type="NCBIfam" id="NF002060">
    <property type="entry name" value="PRK00892.1"/>
    <property type="match status" value="1"/>
</dbReference>
<evidence type="ECO:0000256" key="4">
    <source>
        <dbReference type="ARBA" id="ARBA00022737"/>
    </source>
</evidence>
<dbReference type="CDD" id="cd03352">
    <property type="entry name" value="LbH_LpxD"/>
    <property type="match status" value="1"/>
</dbReference>
<evidence type="ECO:0000313" key="11">
    <source>
        <dbReference type="Proteomes" id="UP000541810"/>
    </source>
</evidence>
<dbReference type="EC" id="2.3.1.191" evidence="7"/>
<evidence type="ECO:0000256" key="3">
    <source>
        <dbReference type="ARBA" id="ARBA00022679"/>
    </source>
</evidence>
<dbReference type="InterPro" id="IPR020573">
    <property type="entry name" value="UDP_GlcNAc_AcTrfase_non-rep"/>
</dbReference>
<evidence type="ECO:0000256" key="5">
    <source>
        <dbReference type="ARBA" id="ARBA00023098"/>
    </source>
</evidence>
<evidence type="ECO:0000256" key="6">
    <source>
        <dbReference type="ARBA" id="ARBA00023315"/>
    </source>
</evidence>
<keyword evidence="2 7" id="KW-0441">Lipid A biosynthesis</keyword>
<dbReference type="InterPro" id="IPR007691">
    <property type="entry name" value="LpxD"/>
</dbReference>
<evidence type="ECO:0000256" key="2">
    <source>
        <dbReference type="ARBA" id="ARBA00022556"/>
    </source>
</evidence>
<feature type="active site" description="Proton acceptor" evidence="7">
    <location>
        <position position="246"/>
    </location>
</feature>
<evidence type="ECO:0000313" key="10">
    <source>
        <dbReference type="EMBL" id="MBB6429813.1"/>
    </source>
</evidence>
<comment type="function">
    <text evidence="7">Catalyzes the N-acylation of UDP-3-O-acylglucosamine using 3-hydroxyacyl-ACP as the acyl donor. Is involved in the biosynthesis of lipid A, a phosphorylated glycolipid that anchors the lipopolysaccharide to the outer membrane of the cell.</text>
</comment>
<dbReference type="RefSeq" id="WP_184677375.1">
    <property type="nucleotide sequence ID" value="NZ_JACHGY010000001.1"/>
</dbReference>
<dbReference type="GO" id="GO:0103118">
    <property type="term" value="F:UDP-3-O-[(3R)-3-hydroxyacyl]-glucosamine N-acyltransferase activity"/>
    <property type="evidence" value="ECO:0007669"/>
    <property type="project" value="UniProtKB-EC"/>
</dbReference>
<keyword evidence="6 7" id="KW-0012">Acyltransferase</keyword>
<comment type="similarity">
    <text evidence="7">Belongs to the transferase hexapeptide repeat family. LpxD subfamily.</text>
</comment>
<feature type="domain" description="Mannose-1-phosphate guanyltransferase C-terminal" evidence="9">
    <location>
        <begin position="106"/>
        <end position="184"/>
    </location>
</feature>
<evidence type="ECO:0000256" key="1">
    <source>
        <dbReference type="ARBA" id="ARBA00022516"/>
    </source>
</evidence>
<dbReference type="GO" id="GO:0009245">
    <property type="term" value="P:lipid A biosynthetic process"/>
    <property type="evidence" value="ECO:0007669"/>
    <property type="project" value="UniProtKB-UniRule"/>
</dbReference>
<dbReference type="Gene3D" id="3.40.1390.10">
    <property type="entry name" value="MurE/MurF, N-terminal domain"/>
    <property type="match status" value="1"/>
</dbReference>
<dbReference type="SUPFAM" id="SSF51161">
    <property type="entry name" value="Trimeric LpxA-like enzymes"/>
    <property type="match status" value="1"/>
</dbReference>
<dbReference type="UniPathway" id="UPA00973"/>
<keyword evidence="1 7" id="KW-0444">Lipid biosynthesis</keyword>